<keyword evidence="2" id="KW-1185">Reference proteome</keyword>
<sequence>MSLLLTSSVALMVLLAGWVDLVFAQSLNVTFMNNFLGVLDSMDLKNFTALVAQVTNGGDSSFATSLSDASSPKTLFVPNNNAFTQPGANFIGVDFLANDTQFLSSVLLYHLLDRKWTQNQLSTTSDTLLQTFLRGNNITFLENNSPQMIAGAQSSNGFQIVNQAQDTFVLQTFQYEHVTVQVINEIVGIPGPFTATIHTAGLTTLANLQAAAGYGTGLDTAIGLTVFAPFDDGFEAVREQIANTSATSLLNNHIIIGKTVRGSDFQFSQHTSQSLMNYTFNQDPMSEKFTVTLNGVTVNIVRTDFLVNNGVIHLVDGVLFNTTVPDLLAVPTPVSSTDISSPSSSSPNLASSMLSYAQPTMTNNATNGCL</sequence>
<protein>
    <submittedName>
        <fullName evidence="1">Uncharacterized protein</fullName>
    </submittedName>
</protein>
<organism evidence="1 2">
    <name type="scientific">Irpex rosettiformis</name>
    <dbReference type="NCBI Taxonomy" id="378272"/>
    <lineage>
        <taxon>Eukaryota</taxon>
        <taxon>Fungi</taxon>
        <taxon>Dikarya</taxon>
        <taxon>Basidiomycota</taxon>
        <taxon>Agaricomycotina</taxon>
        <taxon>Agaricomycetes</taxon>
        <taxon>Polyporales</taxon>
        <taxon>Irpicaceae</taxon>
        <taxon>Irpex</taxon>
    </lineage>
</organism>
<evidence type="ECO:0000313" key="1">
    <source>
        <dbReference type="EMBL" id="KAI0086170.1"/>
    </source>
</evidence>
<evidence type="ECO:0000313" key="2">
    <source>
        <dbReference type="Proteomes" id="UP001055072"/>
    </source>
</evidence>
<proteinExistence type="predicted"/>
<dbReference type="EMBL" id="MU274925">
    <property type="protein sequence ID" value="KAI0086170.1"/>
    <property type="molecule type" value="Genomic_DNA"/>
</dbReference>
<accession>A0ACB8TVY0</accession>
<name>A0ACB8TVY0_9APHY</name>
<dbReference type="Proteomes" id="UP001055072">
    <property type="component" value="Unassembled WGS sequence"/>
</dbReference>
<comment type="caution">
    <text evidence="1">The sequence shown here is derived from an EMBL/GenBank/DDBJ whole genome shotgun (WGS) entry which is preliminary data.</text>
</comment>
<gene>
    <name evidence="1" type="ORF">BDY19DRAFT_364707</name>
</gene>
<reference evidence="1" key="1">
    <citation type="journal article" date="2021" name="Environ. Microbiol.">
        <title>Gene family expansions and transcriptome signatures uncover fungal adaptations to wood decay.</title>
        <authorList>
            <person name="Hage H."/>
            <person name="Miyauchi S."/>
            <person name="Viragh M."/>
            <person name="Drula E."/>
            <person name="Min B."/>
            <person name="Chaduli D."/>
            <person name="Navarro D."/>
            <person name="Favel A."/>
            <person name="Norest M."/>
            <person name="Lesage-Meessen L."/>
            <person name="Balint B."/>
            <person name="Merenyi Z."/>
            <person name="de Eugenio L."/>
            <person name="Morin E."/>
            <person name="Martinez A.T."/>
            <person name="Baldrian P."/>
            <person name="Stursova M."/>
            <person name="Martinez M.J."/>
            <person name="Novotny C."/>
            <person name="Magnuson J.K."/>
            <person name="Spatafora J.W."/>
            <person name="Maurice S."/>
            <person name="Pangilinan J."/>
            <person name="Andreopoulos W."/>
            <person name="LaButti K."/>
            <person name="Hundley H."/>
            <person name="Na H."/>
            <person name="Kuo A."/>
            <person name="Barry K."/>
            <person name="Lipzen A."/>
            <person name="Henrissat B."/>
            <person name="Riley R."/>
            <person name="Ahrendt S."/>
            <person name="Nagy L.G."/>
            <person name="Grigoriev I.V."/>
            <person name="Martin F."/>
            <person name="Rosso M.N."/>
        </authorList>
    </citation>
    <scope>NUCLEOTIDE SEQUENCE</scope>
    <source>
        <strain evidence="1">CBS 384.51</strain>
    </source>
</reference>